<evidence type="ECO:0000256" key="3">
    <source>
        <dbReference type="ARBA" id="ARBA00022448"/>
    </source>
</evidence>
<evidence type="ECO:0000256" key="2">
    <source>
        <dbReference type="ARBA" id="ARBA00008674"/>
    </source>
</evidence>
<keyword evidence="6" id="KW-0999">Mitochondrion inner membrane</keyword>
<dbReference type="AlphaFoldDB" id="A0A553NDV3"/>
<proteinExistence type="inferred from homology"/>
<accession>A0A553NDV3</accession>
<comment type="caution">
    <text evidence="11">The sequence shown here is derived from an EMBL/GenBank/DDBJ whole genome shotgun (WGS) entry which is preliminary data.</text>
</comment>
<keyword evidence="10" id="KW-0472">Membrane</keyword>
<dbReference type="GO" id="GO:0006120">
    <property type="term" value="P:mitochondrial electron transport, NADH to ubiquinone"/>
    <property type="evidence" value="ECO:0007669"/>
    <property type="project" value="InterPro"/>
</dbReference>
<evidence type="ECO:0000313" key="11">
    <source>
        <dbReference type="EMBL" id="TRY63636.1"/>
    </source>
</evidence>
<comment type="similarity">
    <text evidence="2">Belongs to the complex I NDUFC2 subunit family.</text>
</comment>
<evidence type="ECO:0000256" key="5">
    <source>
        <dbReference type="ARBA" id="ARBA00022692"/>
    </source>
</evidence>
<dbReference type="GO" id="GO:0005743">
    <property type="term" value="C:mitochondrial inner membrane"/>
    <property type="evidence" value="ECO:0007669"/>
    <property type="project" value="UniProtKB-SubCell"/>
</dbReference>
<keyword evidence="9" id="KW-0496">Mitochondrion</keyword>
<evidence type="ECO:0000256" key="9">
    <source>
        <dbReference type="ARBA" id="ARBA00023128"/>
    </source>
</evidence>
<protein>
    <recommendedName>
        <fullName evidence="13">NADH dehydrogenase [ubiquinone] 1 subunit C2</fullName>
    </recommendedName>
</protein>
<dbReference type="EMBL" id="VCGU01000458">
    <property type="protein sequence ID" value="TRY63636.1"/>
    <property type="molecule type" value="Genomic_DNA"/>
</dbReference>
<evidence type="ECO:0000256" key="10">
    <source>
        <dbReference type="ARBA" id="ARBA00023136"/>
    </source>
</evidence>
<keyword evidence="5" id="KW-0812">Transmembrane</keyword>
<name>A0A553NDV3_TIGCA</name>
<dbReference type="Pfam" id="PF06374">
    <property type="entry name" value="NDUF_C2"/>
    <property type="match status" value="1"/>
</dbReference>
<reference evidence="11 12" key="1">
    <citation type="journal article" date="2018" name="Nat. Ecol. Evol.">
        <title>Genomic signatures of mitonuclear coevolution across populations of Tigriopus californicus.</title>
        <authorList>
            <person name="Barreto F.S."/>
            <person name="Watson E.T."/>
            <person name="Lima T.G."/>
            <person name="Willett C.S."/>
            <person name="Edmands S."/>
            <person name="Li W."/>
            <person name="Burton R.S."/>
        </authorList>
    </citation>
    <scope>NUCLEOTIDE SEQUENCE [LARGE SCALE GENOMIC DNA]</scope>
    <source>
        <strain evidence="11 12">San Diego</strain>
    </source>
</reference>
<dbReference type="PANTHER" id="PTHR13099">
    <property type="entry name" value="NADH-UBIQUINONE OXIDOREDUCTASE SUBUNIT B14.5B"/>
    <property type="match status" value="1"/>
</dbReference>
<evidence type="ECO:0008006" key="13">
    <source>
        <dbReference type="Google" id="ProtNLM"/>
    </source>
</evidence>
<comment type="subcellular location">
    <subcellularLocation>
        <location evidence="1">Mitochondrion inner membrane</location>
        <topology evidence="1">Single-pass membrane protein</topology>
        <orientation evidence="1">Matrix side</orientation>
    </subcellularLocation>
</comment>
<dbReference type="PANTHER" id="PTHR13099:SF0">
    <property type="entry name" value="NADH DEHYDROGENASE [UBIQUINONE] 1 SUBUNIT C2-RELATED"/>
    <property type="match status" value="1"/>
</dbReference>
<evidence type="ECO:0000256" key="4">
    <source>
        <dbReference type="ARBA" id="ARBA00022660"/>
    </source>
</evidence>
<keyword evidence="8" id="KW-1133">Transmembrane helix</keyword>
<evidence type="ECO:0000313" key="12">
    <source>
        <dbReference type="Proteomes" id="UP000318571"/>
    </source>
</evidence>
<gene>
    <name evidence="11" type="ORF">TCAL_16654</name>
</gene>
<dbReference type="InterPro" id="IPR009423">
    <property type="entry name" value="NDUC2"/>
</dbReference>
<dbReference type="STRING" id="6832.A0A553NDV3"/>
<dbReference type="Proteomes" id="UP000318571">
    <property type="component" value="Chromosome 10"/>
</dbReference>
<evidence type="ECO:0000256" key="6">
    <source>
        <dbReference type="ARBA" id="ARBA00022792"/>
    </source>
</evidence>
<sequence length="133" mass="15305">MSVEEGSHSGQLEGIDPRVKWAFDLYDMQGVETMSILDHYQAPTLFGLAGLGVNTLGNMFSRRPIKAGIQWTILGGLLGTWLGVQTREFNANRRQKRIQTTLHYVMLHPERFPEPERKKYGDRDVLYSWQPVR</sequence>
<keyword evidence="4" id="KW-0679">Respiratory chain</keyword>
<evidence type="ECO:0000256" key="1">
    <source>
        <dbReference type="ARBA" id="ARBA00004298"/>
    </source>
</evidence>
<organism evidence="11 12">
    <name type="scientific">Tigriopus californicus</name>
    <name type="common">Marine copepod</name>
    <dbReference type="NCBI Taxonomy" id="6832"/>
    <lineage>
        <taxon>Eukaryota</taxon>
        <taxon>Metazoa</taxon>
        <taxon>Ecdysozoa</taxon>
        <taxon>Arthropoda</taxon>
        <taxon>Crustacea</taxon>
        <taxon>Multicrustacea</taxon>
        <taxon>Hexanauplia</taxon>
        <taxon>Copepoda</taxon>
        <taxon>Harpacticoida</taxon>
        <taxon>Harpacticidae</taxon>
        <taxon>Tigriopus</taxon>
    </lineage>
</organism>
<keyword evidence="12" id="KW-1185">Reference proteome</keyword>
<keyword evidence="7" id="KW-0249">Electron transport</keyword>
<dbReference type="OrthoDB" id="6373304at2759"/>
<keyword evidence="3" id="KW-0813">Transport</keyword>
<evidence type="ECO:0000256" key="8">
    <source>
        <dbReference type="ARBA" id="ARBA00022989"/>
    </source>
</evidence>
<evidence type="ECO:0000256" key="7">
    <source>
        <dbReference type="ARBA" id="ARBA00022982"/>
    </source>
</evidence>